<dbReference type="EMBL" id="JBBWWQ010000013">
    <property type="protein sequence ID" value="KAK8933713.1"/>
    <property type="molecule type" value="Genomic_DNA"/>
</dbReference>
<evidence type="ECO:0000259" key="1">
    <source>
        <dbReference type="PROSITE" id="PS50174"/>
    </source>
</evidence>
<dbReference type="AlphaFoldDB" id="A0AAP0B972"/>
<gene>
    <name evidence="2" type="ORF">KSP39_PZI016042</name>
</gene>
<organism evidence="2 3">
    <name type="scientific">Platanthera zijinensis</name>
    <dbReference type="NCBI Taxonomy" id="2320716"/>
    <lineage>
        <taxon>Eukaryota</taxon>
        <taxon>Viridiplantae</taxon>
        <taxon>Streptophyta</taxon>
        <taxon>Embryophyta</taxon>
        <taxon>Tracheophyta</taxon>
        <taxon>Spermatophyta</taxon>
        <taxon>Magnoliopsida</taxon>
        <taxon>Liliopsida</taxon>
        <taxon>Asparagales</taxon>
        <taxon>Orchidaceae</taxon>
        <taxon>Orchidoideae</taxon>
        <taxon>Orchideae</taxon>
        <taxon>Orchidinae</taxon>
        <taxon>Platanthera</taxon>
    </lineage>
</organism>
<protein>
    <recommendedName>
        <fullName evidence="1">G-patch domain-containing protein</fullName>
    </recommendedName>
</protein>
<proteinExistence type="predicted"/>
<evidence type="ECO:0000313" key="2">
    <source>
        <dbReference type="EMBL" id="KAK8933713.1"/>
    </source>
</evidence>
<dbReference type="Pfam" id="PF01585">
    <property type="entry name" value="G-patch"/>
    <property type="match status" value="1"/>
</dbReference>
<dbReference type="InterPro" id="IPR013087">
    <property type="entry name" value="Znf_C2H2_type"/>
</dbReference>
<dbReference type="Proteomes" id="UP001418222">
    <property type="component" value="Unassembled WGS sequence"/>
</dbReference>
<dbReference type="PANTHER" id="PTHR47251:SF1">
    <property type="entry name" value="FINGER DOMAIN PROTEIN, PUTATIVE (AFU_ORTHOLOGUE AFUA_3G04180)-RELATED"/>
    <property type="match status" value="1"/>
</dbReference>
<dbReference type="PANTHER" id="PTHR47251">
    <property type="entry name" value="FINGER DOMAIN PROTEIN, PUTATIVE (AFU_ORTHOLOGUE AFUA_3G04180)-RELATED"/>
    <property type="match status" value="1"/>
</dbReference>
<feature type="domain" description="G-patch" evidence="1">
    <location>
        <begin position="183"/>
        <end position="228"/>
    </location>
</feature>
<keyword evidence="3" id="KW-1185">Reference proteome</keyword>
<accession>A0AAP0B972</accession>
<evidence type="ECO:0000313" key="3">
    <source>
        <dbReference type="Proteomes" id="UP001418222"/>
    </source>
</evidence>
<dbReference type="SMART" id="SM00443">
    <property type="entry name" value="G_patch"/>
    <property type="match status" value="1"/>
</dbReference>
<name>A0AAP0B972_9ASPA</name>
<dbReference type="PROSITE" id="PS00028">
    <property type="entry name" value="ZINC_FINGER_C2H2_1"/>
    <property type="match status" value="1"/>
</dbReference>
<dbReference type="GO" id="GO:0003676">
    <property type="term" value="F:nucleic acid binding"/>
    <property type="evidence" value="ECO:0007669"/>
    <property type="project" value="InterPro"/>
</dbReference>
<reference evidence="2 3" key="1">
    <citation type="journal article" date="2022" name="Nat. Plants">
        <title>Genomes of leafy and leafless Platanthera orchids illuminate the evolution of mycoheterotrophy.</title>
        <authorList>
            <person name="Li M.H."/>
            <person name="Liu K.W."/>
            <person name="Li Z."/>
            <person name="Lu H.C."/>
            <person name="Ye Q.L."/>
            <person name="Zhang D."/>
            <person name="Wang J.Y."/>
            <person name="Li Y.F."/>
            <person name="Zhong Z.M."/>
            <person name="Liu X."/>
            <person name="Yu X."/>
            <person name="Liu D.K."/>
            <person name="Tu X.D."/>
            <person name="Liu B."/>
            <person name="Hao Y."/>
            <person name="Liao X.Y."/>
            <person name="Jiang Y.T."/>
            <person name="Sun W.H."/>
            <person name="Chen J."/>
            <person name="Chen Y.Q."/>
            <person name="Ai Y."/>
            <person name="Zhai J.W."/>
            <person name="Wu S.S."/>
            <person name="Zhou Z."/>
            <person name="Hsiao Y.Y."/>
            <person name="Wu W.L."/>
            <person name="Chen Y.Y."/>
            <person name="Lin Y.F."/>
            <person name="Hsu J.L."/>
            <person name="Li C.Y."/>
            <person name="Wang Z.W."/>
            <person name="Zhao X."/>
            <person name="Zhong W.Y."/>
            <person name="Ma X.K."/>
            <person name="Ma L."/>
            <person name="Huang J."/>
            <person name="Chen G.Z."/>
            <person name="Huang M.Z."/>
            <person name="Huang L."/>
            <person name="Peng D.H."/>
            <person name="Luo Y.B."/>
            <person name="Zou S.Q."/>
            <person name="Chen S.P."/>
            <person name="Lan S."/>
            <person name="Tsai W.C."/>
            <person name="Van de Peer Y."/>
            <person name="Liu Z.J."/>
        </authorList>
    </citation>
    <scope>NUCLEOTIDE SEQUENCE [LARGE SCALE GENOMIC DNA]</scope>
    <source>
        <strain evidence="2">Lor287</strain>
    </source>
</reference>
<dbReference type="InterPro" id="IPR000467">
    <property type="entry name" value="G_patch_dom"/>
</dbReference>
<sequence length="411" mass="46726">MLGFLPGSPTTPETPRKQPLFCCPHFLTAGRWWKSSQAAHTIPEIPGNNPCFAVLISPRPAATGTPPKQPLRFQKLQETVIGPLSSSWAFIRSLSSYFEMDGQRFNQNGGLFTLNAQQREGKEVNVPLGQHQHAFSFFYSQAQLDSFTENSVEEFHLPISHRPVENLDTDNLEQASLETQLTSSNIGYRLLQKMGWKGRGLGRDEQGIVEPIKAGIRDPKLGVGKQEQDDFFTAEENVQRRKLEVEQEETEELTKKREVIAEREHKIQTEVKEIKKVFFCSLCNKQYKLAVEFEAHLSSYDHNHRKRFKEMREMHAGSSRDDRQKKELLRQEKEMAKFAAQIKHNEQLQEQSEVSVDLSKGGNSALIDDQRQTLKFGFTSRISSTKDLNTKRMLGSDRNISGLIGSCSDAA</sequence>
<comment type="caution">
    <text evidence="2">The sequence shown here is derived from an EMBL/GenBank/DDBJ whole genome shotgun (WGS) entry which is preliminary data.</text>
</comment>
<dbReference type="PROSITE" id="PS50174">
    <property type="entry name" value="G_PATCH"/>
    <property type="match status" value="1"/>
</dbReference>